<organism evidence="2 3">
    <name type="scientific">Parathielavia hyrcaniae</name>
    <dbReference type="NCBI Taxonomy" id="113614"/>
    <lineage>
        <taxon>Eukaryota</taxon>
        <taxon>Fungi</taxon>
        <taxon>Dikarya</taxon>
        <taxon>Ascomycota</taxon>
        <taxon>Pezizomycotina</taxon>
        <taxon>Sordariomycetes</taxon>
        <taxon>Sordariomycetidae</taxon>
        <taxon>Sordariales</taxon>
        <taxon>Chaetomiaceae</taxon>
        <taxon>Parathielavia</taxon>
    </lineage>
</organism>
<comment type="caution">
    <text evidence="2">The sequence shown here is derived from an EMBL/GenBank/DDBJ whole genome shotgun (WGS) entry which is preliminary data.</text>
</comment>
<feature type="compositionally biased region" description="Low complexity" evidence="1">
    <location>
        <begin position="23"/>
        <end position="42"/>
    </location>
</feature>
<evidence type="ECO:0000256" key="1">
    <source>
        <dbReference type="SAM" id="MobiDB-lite"/>
    </source>
</evidence>
<reference evidence="2" key="2">
    <citation type="submission" date="2023-05" db="EMBL/GenBank/DDBJ databases">
        <authorList>
            <consortium name="Lawrence Berkeley National Laboratory"/>
            <person name="Steindorff A."/>
            <person name="Hensen N."/>
            <person name="Bonometti L."/>
            <person name="Westerberg I."/>
            <person name="Brannstrom I.O."/>
            <person name="Guillou S."/>
            <person name="Cros-Aarteil S."/>
            <person name="Calhoun S."/>
            <person name="Haridas S."/>
            <person name="Kuo A."/>
            <person name="Mondo S."/>
            <person name="Pangilinan J."/>
            <person name="Riley R."/>
            <person name="Labutti K."/>
            <person name="Andreopoulos B."/>
            <person name="Lipzen A."/>
            <person name="Chen C."/>
            <person name="Yanf M."/>
            <person name="Daum C."/>
            <person name="Ng V."/>
            <person name="Clum A."/>
            <person name="Ohm R."/>
            <person name="Martin F."/>
            <person name="Silar P."/>
            <person name="Natvig D."/>
            <person name="Lalanne C."/>
            <person name="Gautier V."/>
            <person name="Ament-Velasquez S.L."/>
            <person name="Kruys A."/>
            <person name="Hutchinson M.I."/>
            <person name="Powell A.J."/>
            <person name="Barry K."/>
            <person name="Miller A.N."/>
            <person name="Grigoriev I.V."/>
            <person name="Debuchy R."/>
            <person name="Gladieux P."/>
            <person name="Thoren M.H."/>
            <person name="Johannesson H."/>
        </authorList>
    </citation>
    <scope>NUCLEOTIDE SEQUENCE</scope>
    <source>
        <strain evidence="2">CBS 757.83</strain>
    </source>
</reference>
<reference evidence="2" key="1">
    <citation type="journal article" date="2023" name="Mol. Phylogenet. Evol.">
        <title>Genome-scale phylogeny and comparative genomics of the fungal order Sordariales.</title>
        <authorList>
            <person name="Hensen N."/>
            <person name="Bonometti L."/>
            <person name="Westerberg I."/>
            <person name="Brannstrom I.O."/>
            <person name="Guillou S."/>
            <person name="Cros-Aarteil S."/>
            <person name="Calhoun S."/>
            <person name="Haridas S."/>
            <person name="Kuo A."/>
            <person name="Mondo S."/>
            <person name="Pangilinan J."/>
            <person name="Riley R."/>
            <person name="LaButti K."/>
            <person name="Andreopoulos B."/>
            <person name="Lipzen A."/>
            <person name="Chen C."/>
            <person name="Yan M."/>
            <person name="Daum C."/>
            <person name="Ng V."/>
            <person name="Clum A."/>
            <person name="Steindorff A."/>
            <person name="Ohm R.A."/>
            <person name="Martin F."/>
            <person name="Silar P."/>
            <person name="Natvig D.O."/>
            <person name="Lalanne C."/>
            <person name="Gautier V."/>
            <person name="Ament-Velasquez S.L."/>
            <person name="Kruys A."/>
            <person name="Hutchinson M.I."/>
            <person name="Powell A.J."/>
            <person name="Barry K."/>
            <person name="Miller A.N."/>
            <person name="Grigoriev I.V."/>
            <person name="Debuchy R."/>
            <person name="Gladieux P."/>
            <person name="Hiltunen Thoren M."/>
            <person name="Johannesson H."/>
        </authorList>
    </citation>
    <scope>NUCLEOTIDE SEQUENCE</scope>
    <source>
        <strain evidence="2">CBS 757.83</strain>
    </source>
</reference>
<keyword evidence="3" id="KW-1185">Reference proteome</keyword>
<protein>
    <submittedName>
        <fullName evidence="2">Uncharacterized protein</fullName>
    </submittedName>
</protein>
<dbReference type="EMBL" id="MU863626">
    <property type="protein sequence ID" value="KAK4104509.1"/>
    <property type="molecule type" value="Genomic_DNA"/>
</dbReference>
<feature type="region of interest" description="Disordered" evidence="1">
    <location>
        <begin position="22"/>
        <end position="42"/>
    </location>
</feature>
<gene>
    <name evidence="2" type="ORF">N658DRAFT_180685</name>
</gene>
<name>A0AAN6Q962_9PEZI</name>
<evidence type="ECO:0000313" key="3">
    <source>
        <dbReference type="Proteomes" id="UP001305647"/>
    </source>
</evidence>
<accession>A0AAN6Q962</accession>
<sequence length="150" mass="15439">MSECTLLLPWPSGFLLTQKQAVTAPRAPRTPRPATAAASLGTSPATARPVVAAAVAASPVLSATRWAFVLRRGVVVFTADRQSQCGNVGHIARNVRAPRRSTFPSRHTNTDCCLSAPRVVAPRMAAATTPATVAVASAASSRGPATRAAA</sequence>
<proteinExistence type="predicted"/>
<dbReference type="AlphaFoldDB" id="A0AAN6Q962"/>
<evidence type="ECO:0000313" key="2">
    <source>
        <dbReference type="EMBL" id="KAK4104509.1"/>
    </source>
</evidence>
<dbReference type="Proteomes" id="UP001305647">
    <property type="component" value="Unassembled WGS sequence"/>
</dbReference>